<dbReference type="Proteomes" id="UP000239563">
    <property type="component" value="Chromosome XII"/>
</dbReference>
<proteinExistence type="predicted"/>
<protein>
    <recommendedName>
        <fullName evidence="4">Mig1 protein</fullName>
    </recommendedName>
</protein>
<keyword evidence="1" id="KW-0732">Signal</keyword>
<dbReference type="EMBL" id="LT795065">
    <property type="protein sequence ID" value="SJX64532.1"/>
    <property type="molecule type" value="Genomic_DNA"/>
</dbReference>
<gene>
    <name evidence="2" type="ORF">SRS1_25006</name>
</gene>
<sequence length="138" mass="15295">MISAKFFILPFSLLLSSVAIQAAFIAPQQSQYDLYCGPNPSTNIGAMCFDLKYDIREHMTASSAGVVGMLDEKNHDLFALPVGDSRANANTPMWFETLQHRVNMIAIKICVSYWISVLKTGATERNGVYCPSDPHLTF</sequence>
<dbReference type="AlphaFoldDB" id="A0A2N8UIK0"/>
<evidence type="ECO:0000313" key="3">
    <source>
        <dbReference type="Proteomes" id="UP000239563"/>
    </source>
</evidence>
<evidence type="ECO:0008006" key="4">
    <source>
        <dbReference type="Google" id="ProtNLM"/>
    </source>
</evidence>
<feature type="signal peptide" evidence="1">
    <location>
        <begin position="1"/>
        <end position="22"/>
    </location>
</feature>
<organism evidence="2 3">
    <name type="scientific">Sporisorium reilianum f. sp. reilianum</name>
    <dbReference type="NCBI Taxonomy" id="72559"/>
    <lineage>
        <taxon>Eukaryota</taxon>
        <taxon>Fungi</taxon>
        <taxon>Dikarya</taxon>
        <taxon>Basidiomycota</taxon>
        <taxon>Ustilaginomycotina</taxon>
        <taxon>Ustilaginomycetes</taxon>
        <taxon>Ustilaginales</taxon>
        <taxon>Ustilaginaceae</taxon>
        <taxon>Sporisorium</taxon>
    </lineage>
</organism>
<evidence type="ECO:0000256" key="1">
    <source>
        <dbReference type="SAM" id="SignalP"/>
    </source>
</evidence>
<feature type="chain" id="PRO_5014692652" description="Mig1 protein" evidence="1">
    <location>
        <begin position="23"/>
        <end position="138"/>
    </location>
</feature>
<evidence type="ECO:0000313" key="2">
    <source>
        <dbReference type="EMBL" id="SJX64532.1"/>
    </source>
</evidence>
<name>A0A2N8UIK0_9BASI</name>
<reference evidence="2 3" key="1">
    <citation type="submission" date="2017-02" db="EMBL/GenBank/DDBJ databases">
        <authorList>
            <person name="Peterson S.W."/>
        </authorList>
    </citation>
    <scope>NUCLEOTIDE SEQUENCE [LARGE SCALE GENOMIC DNA]</scope>
    <source>
        <strain evidence="2 3">SRS1_H2-8</strain>
    </source>
</reference>
<accession>A0A2N8UIK0</accession>